<keyword evidence="10" id="KW-1185">Reference proteome</keyword>
<dbReference type="InterPro" id="IPR022678">
    <property type="entry name" value="NMT_CS"/>
</dbReference>
<dbReference type="GO" id="GO:0004379">
    <property type="term" value="F:glycylpeptide N-tetradecanoyltransferase activity"/>
    <property type="evidence" value="ECO:0007669"/>
    <property type="project" value="UniProtKB-EC"/>
</dbReference>
<protein>
    <recommendedName>
        <fullName evidence="2 5">Glycylpeptide N-tetradecanoyltransferase</fullName>
        <ecNumber evidence="2 5">2.3.1.97</ecNumber>
    </recommendedName>
</protein>
<dbReference type="PIRSF" id="PIRSF015892">
    <property type="entry name" value="N-myristl_transf"/>
    <property type="match status" value="1"/>
</dbReference>
<evidence type="ECO:0000313" key="10">
    <source>
        <dbReference type="Proteomes" id="UP000007797"/>
    </source>
</evidence>
<reference evidence="10" key="1">
    <citation type="journal article" date="2011" name="Genome Res.">
        <title>Phylogeny-wide analysis of social amoeba genomes highlights ancient origins for complex intercellular communication.</title>
        <authorList>
            <person name="Heidel A.J."/>
            <person name="Lawal H.M."/>
            <person name="Felder M."/>
            <person name="Schilde C."/>
            <person name="Helps N.R."/>
            <person name="Tunggal B."/>
            <person name="Rivero F."/>
            <person name="John U."/>
            <person name="Schleicher M."/>
            <person name="Eichinger L."/>
            <person name="Platzer M."/>
            <person name="Noegel A.A."/>
            <person name="Schaap P."/>
            <person name="Gloeckner G."/>
        </authorList>
    </citation>
    <scope>NUCLEOTIDE SEQUENCE [LARGE SCALE GENOMIC DNA]</scope>
    <source>
        <strain evidence="10">SH3</strain>
    </source>
</reference>
<name>F4QB88_CACFS</name>
<comment type="similarity">
    <text evidence="1 6">Belongs to the NMT family.</text>
</comment>
<dbReference type="InterPro" id="IPR000903">
    <property type="entry name" value="NMT"/>
</dbReference>
<evidence type="ECO:0000256" key="2">
    <source>
        <dbReference type="ARBA" id="ARBA00012923"/>
    </source>
</evidence>
<dbReference type="KEGG" id="dfa:DFA_10733"/>
<dbReference type="SUPFAM" id="SSF55729">
    <property type="entry name" value="Acyl-CoA N-acyltransferases (Nat)"/>
    <property type="match status" value="2"/>
</dbReference>
<dbReference type="GO" id="GO:0005737">
    <property type="term" value="C:cytoplasm"/>
    <property type="evidence" value="ECO:0007669"/>
    <property type="project" value="TreeGrafter"/>
</dbReference>
<evidence type="ECO:0000256" key="5">
    <source>
        <dbReference type="RuleBase" id="RU000586"/>
    </source>
</evidence>
<keyword evidence="4 5" id="KW-0012">Acyltransferase</keyword>
<dbReference type="EC" id="2.3.1.97" evidence="2 5"/>
<dbReference type="OMA" id="GWKRDWH"/>
<feature type="domain" description="Glycylpeptide N-tetradecanoyltransferase N-terminal" evidence="7">
    <location>
        <begin position="57"/>
        <end position="215"/>
    </location>
</feature>
<dbReference type="GeneID" id="14866859"/>
<dbReference type="PANTHER" id="PTHR11377:SF5">
    <property type="entry name" value="GLYCYLPEPTIDE N-TETRADECANOYLTRANSFERASE"/>
    <property type="match status" value="1"/>
</dbReference>
<evidence type="ECO:0000256" key="6">
    <source>
        <dbReference type="RuleBase" id="RU004178"/>
    </source>
</evidence>
<comment type="function">
    <text evidence="5">Adds a myristoyl group to the N-terminal glycine residue of certain cellular proteins.</text>
</comment>
<dbReference type="Pfam" id="PF02799">
    <property type="entry name" value="NMT_C"/>
    <property type="match status" value="1"/>
</dbReference>
<dbReference type="OrthoDB" id="60315at2759"/>
<sequence>MSNNNNNNKDSKLNALENSKQLMSLLKHLKVQEQNHAFWDTQPVPKLDQVIEKNGPIETKTLDDVRKEPLSLPPQFEWSTIDVNDHAQLMDVYTLLNENYVEDDDNMFRFDYSVAFLKWALQPPGYLKQWHIGVRVKDNKKMVGFISAIPATVVVDKTENIKMVEINFLCVHKKLREKRLAPVLIKEITRLVNLENIWQAAYTAGIVLPKPVATCRYYHRSLNPKKLVEVGFSQIPANITMSLLIKLHKVPEATKHAFRPLEKKDVPSATLLVQKYLSKYSLAPTFDEHEIWHWFAPLKNVMDCQVLTDAQGNVTDLFSFYTLPSSIINHPKHKNLKAAFSFYNVATSIPVAELMQDALTVAKNNEFDVFNCLDIFENNQFIKDLKFAPGDGNLQYYLYNYSTPTKKSADIGLVLL</sequence>
<comment type="catalytic activity">
    <reaction evidence="5">
        <text>N-terminal glycyl-[protein] + tetradecanoyl-CoA = N-tetradecanoylglycyl-[protein] + CoA + H(+)</text>
        <dbReference type="Rhea" id="RHEA:15521"/>
        <dbReference type="Rhea" id="RHEA-COMP:12666"/>
        <dbReference type="Rhea" id="RHEA-COMP:12667"/>
        <dbReference type="ChEBI" id="CHEBI:15378"/>
        <dbReference type="ChEBI" id="CHEBI:57287"/>
        <dbReference type="ChEBI" id="CHEBI:57385"/>
        <dbReference type="ChEBI" id="CHEBI:64723"/>
        <dbReference type="ChEBI" id="CHEBI:133050"/>
        <dbReference type="EC" id="2.3.1.97"/>
    </reaction>
</comment>
<dbReference type="STRING" id="1054147.F4QB88"/>
<dbReference type="PANTHER" id="PTHR11377">
    <property type="entry name" value="N-MYRISTOYL TRANSFERASE"/>
    <property type="match status" value="1"/>
</dbReference>
<keyword evidence="3 5" id="KW-0808">Transferase</keyword>
<dbReference type="Pfam" id="PF01233">
    <property type="entry name" value="NMT"/>
    <property type="match status" value="1"/>
</dbReference>
<dbReference type="FunFam" id="3.40.630.170:FF:000001">
    <property type="entry name" value="Glycylpeptide N-tetradecanoyltransferase"/>
    <property type="match status" value="1"/>
</dbReference>
<evidence type="ECO:0000256" key="4">
    <source>
        <dbReference type="ARBA" id="ARBA00023315"/>
    </source>
</evidence>
<evidence type="ECO:0000259" key="8">
    <source>
        <dbReference type="Pfam" id="PF02799"/>
    </source>
</evidence>
<dbReference type="InterPro" id="IPR022676">
    <property type="entry name" value="NMT_N"/>
</dbReference>
<gene>
    <name evidence="9" type="primary">nmt</name>
    <name evidence="9" type="ORF">DFA_10733</name>
</gene>
<dbReference type="RefSeq" id="XP_004351376.1">
    <property type="nucleotide sequence ID" value="XM_004351324.1"/>
</dbReference>
<evidence type="ECO:0000259" key="7">
    <source>
        <dbReference type="Pfam" id="PF01233"/>
    </source>
</evidence>
<accession>F4QB88</accession>
<dbReference type="Gene3D" id="3.40.630.170">
    <property type="match status" value="1"/>
</dbReference>
<evidence type="ECO:0000256" key="3">
    <source>
        <dbReference type="ARBA" id="ARBA00022679"/>
    </source>
</evidence>
<dbReference type="Proteomes" id="UP000007797">
    <property type="component" value="Unassembled WGS sequence"/>
</dbReference>
<dbReference type="AlphaFoldDB" id="F4QB88"/>
<dbReference type="EMBL" id="GL883027">
    <property type="protein sequence ID" value="EGG14860.1"/>
    <property type="molecule type" value="Genomic_DNA"/>
</dbReference>
<dbReference type="PROSITE" id="PS00975">
    <property type="entry name" value="NMT_1"/>
    <property type="match status" value="1"/>
</dbReference>
<dbReference type="InterPro" id="IPR022677">
    <property type="entry name" value="NMT_C"/>
</dbReference>
<evidence type="ECO:0000313" key="9">
    <source>
        <dbReference type="EMBL" id="EGG14860.1"/>
    </source>
</evidence>
<dbReference type="InterPro" id="IPR016181">
    <property type="entry name" value="Acyl_CoA_acyltransferase"/>
</dbReference>
<dbReference type="FunFam" id="3.40.630.30:FF:000042">
    <property type="entry name" value="Glycylpeptide N-tetradecanoyltransferase"/>
    <property type="match status" value="1"/>
</dbReference>
<feature type="domain" description="Glycylpeptide N-tetradecanoyltransferase C-terminal" evidence="8">
    <location>
        <begin position="229"/>
        <end position="405"/>
    </location>
</feature>
<proteinExistence type="inferred from homology"/>
<organism evidence="9 10">
    <name type="scientific">Cavenderia fasciculata</name>
    <name type="common">Slime mold</name>
    <name type="synonym">Dictyostelium fasciculatum</name>
    <dbReference type="NCBI Taxonomy" id="261658"/>
    <lineage>
        <taxon>Eukaryota</taxon>
        <taxon>Amoebozoa</taxon>
        <taxon>Evosea</taxon>
        <taxon>Eumycetozoa</taxon>
        <taxon>Dictyostelia</taxon>
        <taxon>Acytosteliales</taxon>
        <taxon>Cavenderiaceae</taxon>
        <taxon>Cavenderia</taxon>
    </lineage>
</organism>
<evidence type="ECO:0000256" key="1">
    <source>
        <dbReference type="ARBA" id="ARBA00009469"/>
    </source>
</evidence>